<dbReference type="EMBL" id="JABBFZ010000011">
    <property type="protein sequence ID" value="NML32865.1"/>
    <property type="molecule type" value="Genomic_DNA"/>
</dbReference>
<dbReference type="Proteomes" id="UP000583127">
    <property type="component" value="Unassembled WGS sequence"/>
</dbReference>
<proteinExistence type="predicted"/>
<accession>A0A7X9X7K9</accession>
<feature type="compositionally biased region" description="Basic and acidic residues" evidence="1">
    <location>
        <begin position="36"/>
        <end position="46"/>
    </location>
</feature>
<evidence type="ECO:0000313" key="2">
    <source>
        <dbReference type="EMBL" id="NML32865.1"/>
    </source>
</evidence>
<organism evidence="2 3">
    <name type="scientific">Paraburkholderia antibiotica</name>
    <dbReference type="NCBI Taxonomy" id="2728839"/>
    <lineage>
        <taxon>Bacteria</taxon>
        <taxon>Pseudomonadati</taxon>
        <taxon>Pseudomonadota</taxon>
        <taxon>Betaproteobacteria</taxon>
        <taxon>Burkholderiales</taxon>
        <taxon>Burkholderiaceae</taxon>
        <taxon>Paraburkholderia</taxon>
    </lineage>
</organism>
<protein>
    <submittedName>
        <fullName evidence="2">Uncharacterized protein</fullName>
    </submittedName>
</protein>
<reference evidence="2 3" key="1">
    <citation type="submission" date="2020-04" db="EMBL/GenBank/DDBJ databases">
        <title>Paraburkholderia sp. G-4-1-8 isolated from soil.</title>
        <authorList>
            <person name="Dahal R.H."/>
        </authorList>
    </citation>
    <scope>NUCLEOTIDE SEQUENCE [LARGE SCALE GENOMIC DNA]</scope>
    <source>
        <strain evidence="2 3">G-4-1-8</strain>
    </source>
</reference>
<dbReference type="AlphaFoldDB" id="A0A7X9X7K9"/>
<keyword evidence="3" id="KW-1185">Reference proteome</keyword>
<gene>
    <name evidence="2" type="ORF">HHL14_18750</name>
</gene>
<sequence>MKLLSLPTFFAAAKKVGAAPHRGNANRPKANQGKAKKPEQTKQNPE</sequence>
<name>A0A7X9X7K9_9BURK</name>
<feature type="region of interest" description="Disordered" evidence="1">
    <location>
        <begin position="14"/>
        <end position="46"/>
    </location>
</feature>
<evidence type="ECO:0000256" key="1">
    <source>
        <dbReference type="SAM" id="MobiDB-lite"/>
    </source>
</evidence>
<dbReference type="RefSeq" id="WP_169499113.1">
    <property type="nucleotide sequence ID" value="NZ_JABBFZ010000011.1"/>
</dbReference>
<evidence type="ECO:0000313" key="3">
    <source>
        <dbReference type="Proteomes" id="UP000583127"/>
    </source>
</evidence>
<comment type="caution">
    <text evidence="2">The sequence shown here is derived from an EMBL/GenBank/DDBJ whole genome shotgun (WGS) entry which is preliminary data.</text>
</comment>